<dbReference type="EMBL" id="LR792684">
    <property type="protein sequence ID" value="CAB3395536.1"/>
    <property type="molecule type" value="Genomic_DNA"/>
</dbReference>
<proteinExistence type="predicted"/>
<keyword evidence="2" id="KW-1185">Reference proteome</keyword>
<evidence type="ECO:0000313" key="1">
    <source>
        <dbReference type="EMBL" id="CAB3395536.1"/>
    </source>
</evidence>
<reference evidence="1" key="1">
    <citation type="submission" date="2020-04" db="EMBL/GenBank/DDBJ databases">
        <authorList>
            <person name="Hogendoorn C."/>
        </authorList>
    </citation>
    <scope>NUCLEOTIDE SEQUENCE</scope>
    <source>
        <strain evidence="1">FAVT5</strain>
    </source>
</reference>
<sequence>MERRLNIELKIPILVGVITILQFKVEFVLKKDDSHSR</sequence>
<dbReference type="Proteomes" id="UP000501793">
    <property type="component" value="Chromosome"/>
</dbReference>
<name>A0ACA8ZEJ4_9BACL</name>
<accession>A0ACA8ZEJ4</accession>
<evidence type="ECO:0000313" key="2">
    <source>
        <dbReference type="Proteomes" id="UP000501793"/>
    </source>
</evidence>
<protein>
    <submittedName>
        <fullName evidence="1">Uncharacterized protein</fullName>
    </submittedName>
</protein>
<gene>
    <name evidence="1" type="ORF">FAVT5_3435</name>
</gene>
<organism evidence="1 2">
    <name type="scientific">Kyrpidia spormannii</name>
    <dbReference type="NCBI Taxonomy" id="2055160"/>
    <lineage>
        <taxon>Bacteria</taxon>
        <taxon>Bacillati</taxon>
        <taxon>Bacillota</taxon>
        <taxon>Bacilli</taxon>
        <taxon>Bacillales</taxon>
        <taxon>Alicyclobacillaceae</taxon>
        <taxon>Kyrpidia</taxon>
    </lineage>
</organism>